<sequence length="128" mass="14343">MASRNWRKEVKMKTWIILGVIIGFLFVFVKRIQSKGDKQMVTEWIKEGAVVVDVRTKSEFADGHFPGAINIPVDVLPSELKQLKNKQSKIIVYCRSGARSERAKQILNYSGYSAVMNAGGLGDMPTPQ</sequence>
<feature type="domain" description="Rhodanese" evidence="2">
    <location>
        <begin position="45"/>
        <end position="127"/>
    </location>
</feature>
<reference evidence="3 4" key="1">
    <citation type="submission" date="2013-04" db="EMBL/GenBank/DDBJ databases">
        <authorList>
            <person name="Harkins D.M."/>
            <person name="Durkin A.S."/>
            <person name="Brinkac L.M."/>
            <person name="Haft D.H."/>
            <person name="Selengut J.D."/>
            <person name="Sanka R."/>
            <person name="DePew J."/>
            <person name="Purushe J."/>
            <person name="Hartskeerl R.A."/>
            <person name="Ahmed A."/>
            <person name="van der Linden H."/>
            <person name="Goris M.G.A."/>
            <person name="Vinetz J.M."/>
            <person name="Sutton G.G."/>
            <person name="Nierman W.C."/>
            <person name="Fouts D.E."/>
        </authorList>
    </citation>
    <scope>NUCLEOTIDE SEQUENCE [LARGE SCALE GENOMIC DNA]</scope>
    <source>
        <strain evidence="3 4">Sao Paulo</strain>
    </source>
</reference>
<dbReference type="InterPro" id="IPR050229">
    <property type="entry name" value="GlpE_sulfurtransferase"/>
</dbReference>
<dbReference type="PROSITE" id="PS50206">
    <property type="entry name" value="RHODANESE_3"/>
    <property type="match status" value="1"/>
</dbReference>
<dbReference type="EMBL" id="AOGX02000031">
    <property type="protein sequence ID" value="EOQ87739.1"/>
    <property type="molecule type" value="Genomic_DNA"/>
</dbReference>
<dbReference type="STRING" id="1249483.LEP1GSC202_2647"/>
<dbReference type="PANTHER" id="PTHR43031:SF1">
    <property type="entry name" value="PYRIDINE NUCLEOTIDE-DISULPHIDE OXIDOREDUCTASE"/>
    <property type="match status" value="1"/>
</dbReference>
<dbReference type="PANTHER" id="PTHR43031">
    <property type="entry name" value="FAD-DEPENDENT OXIDOREDUCTASE"/>
    <property type="match status" value="1"/>
</dbReference>
<dbReference type="InterPro" id="IPR036873">
    <property type="entry name" value="Rhodanese-like_dom_sf"/>
</dbReference>
<organism evidence="3 4">
    <name type="scientific">Leptospira yanagawae serovar Saopaulo str. Sao Paulo = ATCC 700523</name>
    <dbReference type="NCBI Taxonomy" id="1249483"/>
    <lineage>
        <taxon>Bacteria</taxon>
        <taxon>Pseudomonadati</taxon>
        <taxon>Spirochaetota</taxon>
        <taxon>Spirochaetia</taxon>
        <taxon>Leptospirales</taxon>
        <taxon>Leptospiraceae</taxon>
        <taxon>Leptospira</taxon>
    </lineage>
</organism>
<proteinExistence type="predicted"/>
<evidence type="ECO:0000313" key="3">
    <source>
        <dbReference type="EMBL" id="EOQ87739.1"/>
    </source>
</evidence>
<comment type="caution">
    <text evidence="3">The sequence shown here is derived from an EMBL/GenBank/DDBJ whole genome shotgun (WGS) entry which is preliminary data.</text>
</comment>
<protein>
    <submittedName>
        <fullName evidence="3">Rhodanese-like protein</fullName>
    </submittedName>
</protein>
<keyword evidence="1" id="KW-0472">Membrane</keyword>
<dbReference type="Gene3D" id="3.40.250.10">
    <property type="entry name" value="Rhodanese-like domain"/>
    <property type="match status" value="1"/>
</dbReference>
<feature type="transmembrane region" description="Helical" evidence="1">
    <location>
        <begin position="12"/>
        <end position="29"/>
    </location>
</feature>
<gene>
    <name evidence="3" type="ORF">LEP1GSC202_2647</name>
</gene>
<evidence type="ECO:0000259" key="2">
    <source>
        <dbReference type="PROSITE" id="PS50206"/>
    </source>
</evidence>
<keyword evidence="1" id="KW-0812">Transmembrane</keyword>
<dbReference type="SMART" id="SM00450">
    <property type="entry name" value="RHOD"/>
    <property type="match status" value="1"/>
</dbReference>
<evidence type="ECO:0000256" key="1">
    <source>
        <dbReference type="SAM" id="Phobius"/>
    </source>
</evidence>
<dbReference type="Pfam" id="PF00581">
    <property type="entry name" value="Rhodanese"/>
    <property type="match status" value="1"/>
</dbReference>
<dbReference type="CDD" id="cd00158">
    <property type="entry name" value="RHOD"/>
    <property type="match status" value="1"/>
</dbReference>
<evidence type="ECO:0000313" key="4">
    <source>
        <dbReference type="Proteomes" id="UP000013996"/>
    </source>
</evidence>
<dbReference type="InterPro" id="IPR001763">
    <property type="entry name" value="Rhodanese-like_dom"/>
</dbReference>
<dbReference type="SUPFAM" id="SSF52821">
    <property type="entry name" value="Rhodanese/Cell cycle control phosphatase"/>
    <property type="match status" value="1"/>
</dbReference>
<name>A0A5E8H967_9LEPT</name>
<dbReference type="Proteomes" id="UP000013996">
    <property type="component" value="Unassembled WGS sequence"/>
</dbReference>
<accession>A0A5E8H967</accession>
<keyword evidence="1" id="KW-1133">Transmembrane helix</keyword>
<dbReference type="AlphaFoldDB" id="A0A5E8H967"/>